<reference evidence="6" key="1">
    <citation type="submission" date="2018-05" db="EMBL/GenBank/DDBJ databases">
        <authorList>
            <person name="Li X."/>
        </authorList>
    </citation>
    <scope>NUCLEOTIDE SEQUENCE [LARGE SCALE GENOMIC DNA]</scope>
    <source>
        <strain evidence="6">LX32</strain>
    </source>
</reference>
<dbReference type="Gene3D" id="2.40.160.50">
    <property type="entry name" value="membrane protein fhac: a member of the omp85/tpsb transporter family"/>
    <property type="match status" value="1"/>
</dbReference>
<evidence type="ECO:0000256" key="2">
    <source>
        <dbReference type="ARBA" id="ARBA00022452"/>
    </source>
</evidence>
<dbReference type="InterPro" id="IPR039910">
    <property type="entry name" value="D15-like"/>
</dbReference>
<protein>
    <submittedName>
        <fullName evidence="5">Outer membrane protein assembly factor</fullName>
    </submittedName>
</protein>
<evidence type="ECO:0000256" key="3">
    <source>
        <dbReference type="ARBA" id="ARBA00023136"/>
    </source>
</evidence>
<evidence type="ECO:0000313" key="5">
    <source>
        <dbReference type="EMBL" id="RAK56322.1"/>
    </source>
</evidence>
<dbReference type="AlphaFoldDB" id="A0A328AMV6"/>
<comment type="subcellular location">
    <subcellularLocation>
        <location evidence="1">Membrane</location>
    </subcellularLocation>
</comment>
<evidence type="ECO:0000259" key="4">
    <source>
        <dbReference type="Pfam" id="PF01103"/>
    </source>
</evidence>
<evidence type="ECO:0000313" key="6">
    <source>
        <dbReference type="Proteomes" id="UP000249254"/>
    </source>
</evidence>
<keyword evidence="6" id="KW-1185">Reference proteome</keyword>
<dbReference type="Pfam" id="PF01103">
    <property type="entry name" value="Omp85"/>
    <property type="match status" value="1"/>
</dbReference>
<organism evidence="5 6">
    <name type="scientific">Phenylobacterium soli</name>
    <dbReference type="NCBI Taxonomy" id="2170551"/>
    <lineage>
        <taxon>Bacteria</taxon>
        <taxon>Pseudomonadati</taxon>
        <taxon>Pseudomonadota</taxon>
        <taxon>Alphaproteobacteria</taxon>
        <taxon>Caulobacterales</taxon>
        <taxon>Caulobacteraceae</taxon>
        <taxon>Phenylobacterium</taxon>
    </lineage>
</organism>
<feature type="domain" description="Bacterial surface antigen (D15)" evidence="4">
    <location>
        <begin position="262"/>
        <end position="559"/>
    </location>
</feature>
<dbReference type="EMBL" id="QFYQ01000001">
    <property type="protein sequence ID" value="RAK56322.1"/>
    <property type="molecule type" value="Genomic_DNA"/>
</dbReference>
<dbReference type="OrthoDB" id="9769707at2"/>
<evidence type="ECO:0000256" key="1">
    <source>
        <dbReference type="ARBA" id="ARBA00004370"/>
    </source>
</evidence>
<dbReference type="GO" id="GO:0019867">
    <property type="term" value="C:outer membrane"/>
    <property type="evidence" value="ECO:0007669"/>
    <property type="project" value="InterPro"/>
</dbReference>
<dbReference type="Gene3D" id="3.10.20.310">
    <property type="entry name" value="membrane protein fhac"/>
    <property type="match status" value="1"/>
</dbReference>
<dbReference type="InterPro" id="IPR000184">
    <property type="entry name" value="Bac_surfAg_D15"/>
</dbReference>
<dbReference type="PANTHER" id="PTHR12815:SF42">
    <property type="entry name" value="BACTERIAL SURFACE ANTIGEN (D15) DOMAIN-CONTAINING PROTEIN"/>
    <property type="match status" value="1"/>
</dbReference>
<name>A0A328AMV6_9CAUL</name>
<accession>A0A328AMV6</accession>
<dbReference type="PANTHER" id="PTHR12815">
    <property type="entry name" value="SORTING AND ASSEMBLY MACHINERY SAMM50 PROTEIN FAMILY MEMBER"/>
    <property type="match status" value="1"/>
</dbReference>
<comment type="caution">
    <text evidence="5">The sequence shown here is derived from an EMBL/GenBank/DDBJ whole genome shotgun (WGS) entry which is preliminary data.</text>
</comment>
<keyword evidence="2" id="KW-0812">Transmembrane</keyword>
<keyword evidence="2" id="KW-1134">Transmembrane beta strand</keyword>
<keyword evidence="3" id="KW-0472">Membrane</keyword>
<proteinExistence type="predicted"/>
<gene>
    <name evidence="5" type="ORF">DJ017_11685</name>
</gene>
<dbReference type="Proteomes" id="UP000249254">
    <property type="component" value="Unassembled WGS sequence"/>
</dbReference>
<sequence>MDAALRAEIVRAVGETDRSIDNRFEARRRANGAAEDAIAVLRSEGYYGYVVEPEVGDGDTPSAAVRVAPGPRFHLALPKIEWVGTPPDADTQIGAVSSLALNPGAPGRAADVVSAEGRAVAAVQKRGYADAKAQPREVVVDHGDQSVQPTYRLAAGKLVKLDGVNLTTNGRTRAKWVRGLAPWRSGELYDPEKVAKLERRLLDTGVYESVTVGLSPVDQTTADGLRPVVVSLAERKRRTLEVGASWGSNEGPGFDVRWTRYNFLGRADTLGLFAKGSKLDSRVGADLTLPHWKRPDQTLTLDAAAYNTTTDAYDAKGFGVRADAQRHFTKTSYLTLGGSVDFSRTDEIKPGTLTPLGRDVLTVAALADLALDRSNDPLDPRRGWRVNARAEPTLLAGKGTVPYVKLQTGGSAYFPFGKEAKTVLAARVHVGSILNGTVADIPAPQRFYAGGGGSVRGFAYQGVGPRLADNTPQGGLSLVEGSIELRHDLTRTWGLVGFVDAGAVGSQNTPTFKDVGVGAGVGVRYNLGFGPIRVDVAVPVSGKNGGSPFQVYVSIGQAF</sequence>